<dbReference type="Pfam" id="PF01488">
    <property type="entry name" value="Shikimate_DH"/>
    <property type="match status" value="1"/>
</dbReference>
<feature type="domain" description="Tetrapyrrole biosynthesis glutamyl-tRNA reductase dimerisation" evidence="1">
    <location>
        <begin position="112"/>
        <end position="211"/>
    </location>
</feature>
<feature type="domain" description="Quinate/shikimate 5-dehydrogenase/glutamyl-tRNA reductase" evidence="2">
    <location>
        <begin position="1"/>
        <end position="98"/>
    </location>
</feature>
<dbReference type="PANTHER" id="PTHR43013:SF1">
    <property type="entry name" value="GLUTAMYL-TRNA REDUCTASE"/>
    <property type="match status" value="1"/>
</dbReference>
<dbReference type="EMBL" id="UINC01022720">
    <property type="protein sequence ID" value="SVA92913.1"/>
    <property type="molecule type" value="Genomic_DNA"/>
</dbReference>
<accession>A0A381ZW02</accession>
<reference evidence="3" key="1">
    <citation type="submission" date="2018-05" db="EMBL/GenBank/DDBJ databases">
        <authorList>
            <person name="Lanie J.A."/>
            <person name="Ng W.-L."/>
            <person name="Kazmierczak K.M."/>
            <person name="Andrzejewski T.M."/>
            <person name="Davidsen T.M."/>
            <person name="Wayne K.J."/>
            <person name="Tettelin H."/>
            <person name="Glass J.I."/>
            <person name="Rusch D."/>
            <person name="Podicherti R."/>
            <person name="Tsui H.-C.T."/>
            <person name="Winkler M.E."/>
        </authorList>
    </citation>
    <scope>NUCLEOTIDE SEQUENCE</scope>
</reference>
<evidence type="ECO:0008006" key="4">
    <source>
        <dbReference type="Google" id="ProtNLM"/>
    </source>
</evidence>
<dbReference type="Gene3D" id="3.40.50.720">
    <property type="entry name" value="NAD(P)-binding Rossmann-like Domain"/>
    <property type="match status" value="1"/>
</dbReference>
<dbReference type="InterPro" id="IPR036291">
    <property type="entry name" value="NAD(P)-bd_dom_sf"/>
</dbReference>
<dbReference type="InterPro" id="IPR036453">
    <property type="entry name" value="GluRdtase_dimer_dom_sf"/>
</dbReference>
<dbReference type="SUPFAM" id="SSF51735">
    <property type="entry name" value="NAD(P)-binding Rossmann-fold domains"/>
    <property type="match status" value="1"/>
</dbReference>
<dbReference type="InterPro" id="IPR015896">
    <property type="entry name" value="4pyrrol_synth_GluRdtase_dimer"/>
</dbReference>
<evidence type="ECO:0000259" key="2">
    <source>
        <dbReference type="Pfam" id="PF01488"/>
    </source>
</evidence>
<evidence type="ECO:0000313" key="3">
    <source>
        <dbReference type="EMBL" id="SVA92913.1"/>
    </source>
</evidence>
<dbReference type="PANTHER" id="PTHR43013">
    <property type="entry name" value="GLUTAMYL-TRNA REDUCTASE"/>
    <property type="match status" value="1"/>
</dbReference>
<protein>
    <recommendedName>
        <fullName evidence="4">Glutamyl-tRNA reductase</fullName>
    </recommendedName>
</protein>
<gene>
    <name evidence="3" type="ORF">METZ01_LOCUS145767</name>
</gene>
<proteinExistence type="predicted"/>
<dbReference type="AlphaFoldDB" id="A0A381ZW02"/>
<dbReference type="SUPFAM" id="SSF69075">
    <property type="entry name" value="Glutamyl tRNA-reductase dimerization domain"/>
    <property type="match status" value="1"/>
</dbReference>
<dbReference type="InterPro" id="IPR006151">
    <property type="entry name" value="Shikm_DH/Glu-tRNA_Rdtase"/>
</dbReference>
<dbReference type="Pfam" id="PF00745">
    <property type="entry name" value="GlutR_dimer"/>
    <property type="match status" value="1"/>
</dbReference>
<organism evidence="3">
    <name type="scientific">marine metagenome</name>
    <dbReference type="NCBI Taxonomy" id="408172"/>
    <lineage>
        <taxon>unclassified sequences</taxon>
        <taxon>metagenomes</taxon>
        <taxon>ecological metagenomes</taxon>
    </lineage>
</organism>
<dbReference type="GO" id="GO:0008883">
    <property type="term" value="F:glutamyl-tRNA reductase activity"/>
    <property type="evidence" value="ECO:0007669"/>
    <property type="project" value="InterPro"/>
</dbReference>
<dbReference type="GO" id="GO:0050661">
    <property type="term" value="F:NADP binding"/>
    <property type="evidence" value="ECO:0007669"/>
    <property type="project" value="InterPro"/>
</dbReference>
<sequence>IVVANRTVERATELAARFKGTGVHIDEGLKRMKDTDIVISSTGAPHQILHRDEMVAIMHARRNKPIFLIDIAVPRDIDPRVRSVYNVFLYDIDDLQIVVDENAERRNQEAVEAERIVEVEVKKFFGWYQSLAVMPTITDLRRQADEIRVSELQKTLARLDHLSDTDQQTIEQMSRLIINKLLHLPTIRLKDVLNPTQDIQHLNSIRHLFGLDEKSKGEGRGE</sequence>
<feature type="non-terminal residue" evidence="3">
    <location>
        <position position="1"/>
    </location>
</feature>
<evidence type="ECO:0000259" key="1">
    <source>
        <dbReference type="Pfam" id="PF00745"/>
    </source>
</evidence>
<dbReference type="GO" id="GO:0019353">
    <property type="term" value="P:protoporphyrinogen IX biosynthetic process from glutamate"/>
    <property type="evidence" value="ECO:0007669"/>
    <property type="project" value="TreeGrafter"/>
</dbReference>
<name>A0A381ZW02_9ZZZZ</name>